<feature type="non-terminal residue" evidence="1">
    <location>
        <position position="1"/>
    </location>
</feature>
<keyword evidence="2" id="KW-1185">Reference proteome</keyword>
<keyword evidence="1" id="KW-0418">Kinase</keyword>
<name>A0A9N7QZI5_STRHE</name>
<evidence type="ECO:0000313" key="2">
    <source>
        <dbReference type="Proteomes" id="UP001153555"/>
    </source>
</evidence>
<dbReference type="EMBL" id="CACSLK010000984">
    <property type="protein sequence ID" value="CAA0807100.1"/>
    <property type="molecule type" value="Genomic_DNA"/>
</dbReference>
<feature type="non-terminal residue" evidence="1">
    <location>
        <position position="90"/>
    </location>
</feature>
<proteinExistence type="predicted"/>
<dbReference type="AlphaFoldDB" id="A0A9N7QZI5"/>
<dbReference type="GO" id="GO:0016301">
    <property type="term" value="F:kinase activity"/>
    <property type="evidence" value="ECO:0007669"/>
    <property type="project" value="UniProtKB-KW"/>
</dbReference>
<reference evidence="1" key="1">
    <citation type="submission" date="2019-12" db="EMBL/GenBank/DDBJ databases">
        <authorList>
            <person name="Scholes J."/>
        </authorList>
    </citation>
    <scope>NUCLEOTIDE SEQUENCE</scope>
</reference>
<protein>
    <submittedName>
        <fullName evidence="1">Cysteine-rich RLK (RECEPTOR-like protein kinase) 8</fullName>
    </submittedName>
</protein>
<sequence length="90" mass="10301">KKVKTVKTFELDFITYMLDDEPSSVKEALSSPDGPLWEEAVNSKIESIMRNHTWELVDLPDGCKPLGCKWILKKKYKADGSIDKFKARLV</sequence>
<gene>
    <name evidence="1" type="ORF">SHERM_09967</name>
</gene>
<dbReference type="OrthoDB" id="1929979at2759"/>
<accession>A0A9N7QZI5</accession>
<organism evidence="1 2">
    <name type="scientific">Striga hermonthica</name>
    <name type="common">Purple witchweed</name>
    <name type="synonym">Buchnera hermonthica</name>
    <dbReference type="NCBI Taxonomy" id="68872"/>
    <lineage>
        <taxon>Eukaryota</taxon>
        <taxon>Viridiplantae</taxon>
        <taxon>Streptophyta</taxon>
        <taxon>Embryophyta</taxon>
        <taxon>Tracheophyta</taxon>
        <taxon>Spermatophyta</taxon>
        <taxon>Magnoliopsida</taxon>
        <taxon>eudicotyledons</taxon>
        <taxon>Gunneridae</taxon>
        <taxon>Pentapetalae</taxon>
        <taxon>asterids</taxon>
        <taxon>lamiids</taxon>
        <taxon>Lamiales</taxon>
        <taxon>Orobanchaceae</taxon>
        <taxon>Buchnereae</taxon>
        <taxon>Striga</taxon>
    </lineage>
</organism>
<evidence type="ECO:0000313" key="1">
    <source>
        <dbReference type="EMBL" id="CAA0807100.1"/>
    </source>
</evidence>
<comment type="caution">
    <text evidence="1">The sequence shown here is derived from an EMBL/GenBank/DDBJ whole genome shotgun (WGS) entry which is preliminary data.</text>
</comment>
<keyword evidence="1" id="KW-0808">Transferase</keyword>
<dbReference type="Proteomes" id="UP001153555">
    <property type="component" value="Unassembled WGS sequence"/>
</dbReference>